<evidence type="ECO:0008006" key="9">
    <source>
        <dbReference type="Google" id="ProtNLM"/>
    </source>
</evidence>
<keyword evidence="8" id="KW-1185">Reference proteome</keyword>
<dbReference type="RefSeq" id="WP_062442211.1">
    <property type="nucleotide sequence ID" value="NZ_BMCJ01000002.1"/>
</dbReference>
<dbReference type="PANTHER" id="PTHR42789:SF1">
    <property type="entry name" value="D-ISOMER SPECIFIC 2-HYDROXYACID DEHYDROGENASE FAMILY PROTEIN (AFU_ORTHOLOGUE AFUA_6G10090)"/>
    <property type="match status" value="1"/>
</dbReference>
<dbReference type="Proteomes" id="UP000619534">
    <property type="component" value="Unassembled WGS sequence"/>
</dbReference>
<evidence type="ECO:0000256" key="1">
    <source>
        <dbReference type="ARBA" id="ARBA00005854"/>
    </source>
</evidence>
<dbReference type="SUPFAM" id="SSF52283">
    <property type="entry name" value="Formate/glycerate dehydrogenase catalytic domain-like"/>
    <property type="match status" value="1"/>
</dbReference>
<evidence type="ECO:0000256" key="4">
    <source>
        <dbReference type="RuleBase" id="RU003719"/>
    </source>
</evidence>
<evidence type="ECO:0000259" key="5">
    <source>
        <dbReference type="Pfam" id="PF00389"/>
    </source>
</evidence>
<organism evidence="7 8">
    <name type="scientific">Thalassobacillus devorans</name>
    <dbReference type="NCBI Taxonomy" id="279813"/>
    <lineage>
        <taxon>Bacteria</taxon>
        <taxon>Bacillati</taxon>
        <taxon>Bacillota</taxon>
        <taxon>Bacilli</taxon>
        <taxon>Bacillales</taxon>
        <taxon>Bacillaceae</taxon>
        <taxon>Thalassobacillus</taxon>
    </lineage>
</organism>
<feature type="domain" description="D-isomer specific 2-hydroxyacid dehydrogenase catalytic" evidence="5">
    <location>
        <begin position="3"/>
        <end position="317"/>
    </location>
</feature>
<dbReference type="CDD" id="cd12173">
    <property type="entry name" value="PGDH_4"/>
    <property type="match status" value="1"/>
</dbReference>
<dbReference type="InterPro" id="IPR050857">
    <property type="entry name" value="D-2-hydroxyacid_DH"/>
</dbReference>
<evidence type="ECO:0000259" key="6">
    <source>
        <dbReference type="Pfam" id="PF02826"/>
    </source>
</evidence>
<dbReference type="InterPro" id="IPR006139">
    <property type="entry name" value="D-isomer_2_OHA_DH_cat_dom"/>
</dbReference>
<gene>
    <name evidence="7" type="ORF">GCM10007216_14920</name>
</gene>
<proteinExistence type="inferred from homology"/>
<dbReference type="InterPro" id="IPR006140">
    <property type="entry name" value="D-isomer_DH_NAD-bd"/>
</dbReference>
<dbReference type="PANTHER" id="PTHR42789">
    <property type="entry name" value="D-ISOMER SPECIFIC 2-HYDROXYACID DEHYDROGENASE FAMILY PROTEIN (AFU_ORTHOLOGUE AFUA_6G10090)"/>
    <property type="match status" value="1"/>
</dbReference>
<evidence type="ECO:0000256" key="2">
    <source>
        <dbReference type="ARBA" id="ARBA00023002"/>
    </source>
</evidence>
<evidence type="ECO:0000313" key="7">
    <source>
        <dbReference type="EMBL" id="GGC85237.1"/>
    </source>
</evidence>
<evidence type="ECO:0000313" key="8">
    <source>
        <dbReference type="Proteomes" id="UP000619534"/>
    </source>
</evidence>
<keyword evidence="2 4" id="KW-0560">Oxidoreductase</keyword>
<dbReference type="Gene3D" id="3.40.50.720">
    <property type="entry name" value="NAD(P)-binding Rossmann-like Domain"/>
    <property type="match status" value="2"/>
</dbReference>
<keyword evidence="3" id="KW-0520">NAD</keyword>
<comment type="similarity">
    <text evidence="1 4">Belongs to the D-isomer specific 2-hydroxyacid dehydrogenase family.</text>
</comment>
<dbReference type="EMBL" id="BMCJ01000002">
    <property type="protein sequence ID" value="GGC85237.1"/>
    <property type="molecule type" value="Genomic_DNA"/>
</dbReference>
<sequence length="317" mass="35179">MKVLITEEIREEGINQLQAQHLEVQYAPNLWQDKETLQDKMKDVDALIVRNQTQVDEALLNESRHLKVIGRLGVGLDNINVEKAKEKGIKVVVPRHANATSVAEYVMATILNANRPIHLADEDVRQGNWNRAKHTGAEIFQTTIGLIGLGEIAHRVAKRAKAFGMEVIGYDPFMTEHDHIIAESGVQRKKSLEEVLADSDFISIHVPLTPSTKHLVSQAQFTTMKPSAYVINSSRGGIIDEDALYHALKNHEIAGAYLDVLEREPIDISDKLLALENVTFTPHIAGLTSESQIRISTLVTQEVAKLLKGDPSLCVVN</sequence>
<dbReference type="PROSITE" id="PS00671">
    <property type="entry name" value="D_2_HYDROXYACID_DH_3"/>
    <property type="match status" value="1"/>
</dbReference>
<dbReference type="InterPro" id="IPR036291">
    <property type="entry name" value="NAD(P)-bd_dom_sf"/>
</dbReference>
<name>A0ABQ1NVE1_9BACI</name>
<protein>
    <recommendedName>
        <fullName evidence="9">D-3-phosphoglycerate dehydrogenase</fullName>
    </recommendedName>
</protein>
<dbReference type="Pfam" id="PF02826">
    <property type="entry name" value="2-Hacid_dh_C"/>
    <property type="match status" value="1"/>
</dbReference>
<dbReference type="SUPFAM" id="SSF51735">
    <property type="entry name" value="NAD(P)-binding Rossmann-fold domains"/>
    <property type="match status" value="1"/>
</dbReference>
<dbReference type="Pfam" id="PF00389">
    <property type="entry name" value="2-Hacid_dh"/>
    <property type="match status" value="1"/>
</dbReference>
<evidence type="ECO:0000256" key="3">
    <source>
        <dbReference type="ARBA" id="ARBA00023027"/>
    </source>
</evidence>
<accession>A0ABQ1NVE1</accession>
<feature type="domain" description="D-isomer specific 2-hydroxyacid dehydrogenase NAD-binding" evidence="6">
    <location>
        <begin position="107"/>
        <end position="285"/>
    </location>
</feature>
<comment type="caution">
    <text evidence="7">The sequence shown here is derived from an EMBL/GenBank/DDBJ whole genome shotgun (WGS) entry which is preliminary data.</text>
</comment>
<dbReference type="InterPro" id="IPR029753">
    <property type="entry name" value="D-isomer_DH_CS"/>
</dbReference>
<reference evidence="8" key="1">
    <citation type="journal article" date="2019" name="Int. J. Syst. Evol. Microbiol.">
        <title>The Global Catalogue of Microorganisms (GCM) 10K type strain sequencing project: providing services to taxonomists for standard genome sequencing and annotation.</title>
        <authorList>
            <consortium name="The Broad Institute Genomics Platform"/>
            <consortium name="The Broad Institute Genome Sequencing Center for Infectious Disease"/>
            <person name="Wu L."/>
            <person name="Ma J."/>
        </authorList>
    </citation>
    <scope>NUCLEOTIDE SEQUENCE [LARGE SCALE GENOMIC DNA]</scope>
    <source>
        <strain evidence="8">CCM 7282</strain>
    </source>
</reference>
<dbReference type="PROSITE" id="PS00670">
    <property type="entry name" value="D_2_HYDROXYACID_DH_2"/>
    <property type="match status" value="1"/>
</dbReference>